<dbReference type="InterPro" id="IPR018303">
    <property type="entry name" value="ATPase_P-typ_P_site"/>
</dbReference>
<dbReference type="Proteomes" id="UP000008366">
    <property type="component" value="Unassembled WGS sequence"/>
</dbReference>
<feature type="transmembrane region" description="Helical" evidence="6">
    <location>
        <begin position="615"/>
        <end position="634"/>
    </location>
</feature>
<keyword evidence="2 6" id="KW-0812">Transmembrane</keyword>
<dbReference type="GO" id="GO:0005524">
    <property type="term" value="F:ATP binding"/>
    <property type="evidence" value="ECO:0007669"/>
    <property type="project" value="InterPro"/>
</dbReference>
<dbReference type="EMBL" id="BAHD01000043">
    <property type="protein sequence ID" value="GAB96610.1"/>
    <property type="molecule type" value="Genomic_DNA"/>
</dbReference>
<feature type="transmembrane region" description="Helical" evidence="6">
    <location>
        <begin position="219"/>
        <end position="237"/>
    </location>
</feature>
<sequence>MATVAPDTLSPPDPGLTAAQVAERVAAGEVNAVENVTSRPLIEIIKTNVFTRFNGLLGMLMVMVMLTGRFLDGIFGVAALINSIFGIAQELTAKRKLDSLAVLNAPTIHVVRDGVTESIPTGDVVKGDVVELRSGDQVPADGTVIGDQGLEIDESNLTGESDPMPKAVGDEVASGTVVVAGRGWFRADVVGAATQANRLSAQARKFTRAHSDVQHSINILLRWLTWIVIVAIPVVFFNQWRADGENLAQWREIIVRAAAALVGLIPEGLVLLTTLAFVTATIRLSRRKALVQELPAVEGLARVDVICLDKTGTLTEGEIAYDRLEPVRPDLVAVAERALGALAHGPNPNGTTKALAAAFTSPDWRMTGEIPFNSARKWSAASYADHGTWVLGAPDVLIAHCEPSGAGGLDVAARVRELADTGDRVVLLARADELPDAAGPSGLTAYALVVLTEQVRPDAAATLAYFKEQGVTVKVISGDNPDTVAAVVRRLDVDPGTPVDARTLPTDDPEKLRQIVEDTTVFGRVTPDQKQAIVKSLQEQGHVVAMTGDGVNDVLALKDADIGIAMGNAAPATKAVAQIVLLDGRFSNMPAILAEGRRVIANVERVANLFVTKNVMSAVIIVATTVVGLSFPFLPRQLTLLSTFAIGIPAMILALAPNAQRYQPGFLKRVLALAIPSGIAAGAVSFLAYSDAVSFGDMDPLERSVSALVALLVTFFALLLALARPYAVWKLALVGAMVACVSLAFVTPIGNQLFQIRVTTESILDGLIFGVVGVIVVEIAYRWSQRLRREQPPPPQPGAGTAP</sequence>
<evidence type="ECO:0000313" key="8">
    <source>
        <dbReference type="EMBL" id="GAB96610.1"/>
    </source>
</evidence>
<dbReference type="SFLD" id="SFLDG00002">
    <property type="entry name" value="C1.7:_P-type_atpase_like"/>
    <property type="match status" value="1"/>
</dbReference>
<dbReference type="Pfam" id="PF00122">
    <property type="entry name" value="E1-E2_ATPase"/>
    <property type="match status" value="1"/>
</dbReference>
<dbReference type="SFLD" id="SFLDF00027">
    <property type="entry name" value="p-type_atpase"/>
    <property type="match status" value="1"/>
</dbReference>
<feature type="transmembrane region" description="Helical" evidence="6">
    <location>
        <begin position="640"/>
        <end position="658"/>
    </location>
</feature>
<proteinExistence type="predicted"/>
<evidence type="ECO:0000313" key="9">
    <source>
        <dbReference type="Proteomes" id="UP000008366"/>
    </source>
</evidence>
<evidence type="ECO:0000259" key="7">
    <source>
        <dbReference type="Pfam" id="PF00122"/>
    </source>
</evidence>
<feature type="transmembrane region" description="Helical" evidence="6">
    <location>
        <begin position="729"/>
        <end position="750"/>
    </location>
</feature>
<dbReference type="SFLD" id="SFLDS00003">
    <property type="entry name" value="Haloacid_Dehalogenase"/>
    <property type="match status" value="1"/>
</dbReference>
<dbReference type="PANTHER" id="PTHR42861">
    <property type="entry name" value="CALCIUM-TRANSPORTING ATPASE"/>
    <property type="match status" value="1"/>
</dbReference>
<dbReference type="InterPro" id="IPR044492">
    <property type="entry name" value="P_typ_ATPase_HD_dom"/>
</dbReference>
<feature type="transmembrane region" description="Helical" evidence="6">
    <location>
        <begin position="762"/>
        <end position="781"/>
    </location>
</feature>
<keyword evidence="3" id="KW-1278">Translocase</keyword>
<evidence type="ECO:0000256" key="3">
    <source>
        <dbReference type="ARBA" id="ARBA00022967"/>
    </source>
</evidence>
<comment type="caution">
    <text evidence="8">The sequence shown here is derived from an EMBL/GenBank/DDBJ whole genome shotgun (WGS) entry which is preliminary data.</text>
</comment>
<dbReference type="InterPro" id="IPR059000">
    <property type="entry name" value="ATPase_P-type_domA"/>
</dbReference>
<dbReference type="STRING" id="1184609.KILIM_043_00150"/>
<dbReference type="PROSITE" id="PS00154">
    <property type="entry name" value="ATPASE_E1_E2"/>
    <property type="match status" value="1"/>
</dbReference>
<dbReference type="SUPFAM" id="SSF56784">
    <property type="entry name" value="HAD-like"/>
    <property type="match status" value="1"/>
</dbReference>
<feature type="domain" description="P-type ATPase A" evidence="7">
    <location>
        <begin position="104"/>
        <end position="202"/>
    </location>
</feature>
<dbReference type="Gene3D" id="1.20.1110.10">
    <property type="entry name" value="Calcium-transporting ATPase, transmembrane domain"/>
    <property type="match status" value="1"/>
</dbReference>
<evidence type="ECO:0000256" key="5">
    <source>
        <dbReference type="ARBA" id="ARBA00023136"/>
    </source>
</evidence>
<dbReference type="SUPFAM" id="SSF81665">
    <property type="entry name" value="Calcium ATPase, transmembrane domain M"/>
    <property type="match status" value="1"/>
</dbReference>
<keyword evidence="4 6" id="KW-1133">Transmembrane helix</keyword>
<dbReference type="SUPFAM" id="SSF81660">
    <property type="entry name" value="Metal cation-transporting ATPase, ATP-binding domain N"/>
    <property type="match status" value="1"/>
</dbReference>
<dbReference type="Gene3D" id="3.40.1110.10">
    <property type="entry name" value="Calcium-transporting ATPase, cytoplasmic domain N"/>
    <property type="match status" value="1"/>
</dbReference>
<dbReference type="InterPro" id="IPR008250">
    <property type="entry name" value="ATPase_P-typ_transduc_dom_A_sf"/>
</dbReference>
<evidence type="ECO:0000256" key="6">
    <source>
        <dbReference type="SAM" id="Phobius"/>
    </source>
</evidence>
<dbReference type="eggNOG" id="COG0474">
    <property type="taxonomic scope" value="Bacteria"/>
</dbReference>
<name>K6WBJ7_9MICO</name>
<feature type="transmembrane region" description="Helical" evidence="6">
    <location>
        <begin position="257"/>
        <end position="278"/>
    </location>
</feature>
<reference evidence="8 9" key="1">
    <citation type="submission" date="2012-08" db="EMBL/GenBank/DDBJ databases">
        <title>Whole genome shotgun sequence of Kineosphaera limosa NBRC 100340.</title>
        <authorList>
            <person name="Yoshida I."/>
            <person name="Isaki S."/>
            <person name="Hosoyama A."/>
            <person name="Tsuchikane K."/>
            <person name="Katsumata H."/>
            <person name="Ando Y."/>
            <person name="Ohji S."/>
            <person name="Hamada M."/>
            <person name="Tamura T."/>
            <person name="Yamazoe A."/>
            <person name="Yamazaki S."/>
            <person name="Fujita N."/>
        </authorList>
    </citation>
    <scope>NUCLEOTIDE SEQUENCE [LARGE SCALE GENOMIC DNA]</scope>
    <source>
        <strain evidence="8 9">NBRC 100340</strain>
    </source>
</reference>
<dbReference type="Pfam" id="PF00702">
    <property type="entry name" value="Hydrolase"/>
    <property type="match status" value="1"/>
</dbReference>
<dbReference type="PRINTS" id="PR00120">
    <property type="entry name" value="HATPASE"/>
</dbReference>
<keyword evidence="5 6" id="KW-0472">Membrane</keyword>
<feature type="transmembrane region" description="Helical" evidence="6">
    <location>
        <begin position="704"/>
        <end position="722"/>
    </location>
</feature>
<gene>
    <name evidence="8" type="ORF">KILIM_043_00150</name>
</gene>
<keyword evidence="9" id="KW-1185">Reference proteome</keyword>
<dbReference type="Gene3D" id="3.40.50.1000">
    <property type="entry name" value="HAD superfamily/HAD-like"/>
    <property type="match status" value="1"/>
</dbReference>
<protein>
    <submittedName>
        <fullName evidence="8">Putative cation-transporting ATPase</fullName>
    </submittedName>
</protein>
<comment type="subcellular location">
    <subcellularLocation>
        <location evidence="1">Cell membrane</location>
        <topology evidence="1">Multi-pass membrane protein</topology>
    </subcellularLocation>
</comment>
<dbReference type="GO" id="GO:0016887">
    <property type="term" value="F:ATP hydrolysis activity"/>
    <property type="evidence" value="ECO:0007669"/>
    <property type="project" value="InterPro"/>
</dbReference>
<dbReference type="PRINTS" id="PR00119">
    <property type="entry name" value="CATATPASE"/>
</dbReference>
<dbReference type="AlphaFoldDB" id="K6WBJ7"/>
<dbReference type="InterPro" id="IPR023298">
    <property type="entry name" value="ATPase_P-typ_TM_dom_sf"/>
</dbReference>
<dbReference type="InterPro" id="IPR023299">
    <property type="entry name" value="ATPase_P-typ_cyto_dom_N"/>
</dbReference>
<dbReference type="GO" id="GO:0005886">
    <property type="term" value="C:plasma membrane"/>
    <property type="evidence" value="ECO:0007669"/>
    <property type="project" value="UniProtKB-SubCell"/>
</dbReference>
<accession>K6WBJ7</accession>
<organism evidence="8 9">
    <name type="scientific">Kineosphaera limosa NBRC 100340</name>
    <dbReference type="NCBI Taxonomy" id="1184609"/>
    <lineage>
        <taxon>Bacteria</taxon>
        <taxon>Bacillati</taxon>
        <taxon>Actinomycetota</taxon>
        <taxon>Actinomycetes</taxon>
        <taxon>Micrococcales</taxon>
        <taxon>Dermatophilaceae</taxon>
        <taxon>Kineosphaera</taxon>
    </lineage>
</organism>
<evidence type="ECO:0000256" key="4">
    <source>
        <dbReference type="ARBA" id="ARBA00022989"/>
    </source>
</evidence>
<evidence type="ECO:0000256" key="1">
    <source>
        <dbReference type="ARBA" id="ARBA00004651"/>
    </source>
</evidence>
<dbReference type="NCBIfam" id="TIGR01494">
    <property type="entry name" value="ATPase_P-type"/>
    <property type="match status" value="2"/>
</dbReference>
<dbReference type="InterPro" id="IPR001757">
    <property type="entry name" value="P_typ_ATPase"/>
</dbReference>
<dbReference type="InterPro" id="IPR023214">
    <property type="entry name" value="HAD_sf"/>
</dbReference>
<dbReference type="Gene3D" id="2.70.150.10">
    <property type="entry name" value="Calcium-transporting ATPase, cytoplasmic transduction domain A"/>
    <property type="match status" value="1"/>
</dbReference>
<feature type="transmembrane region" description="Helical" evidence="6">
    <location>
        <begin position="670"/>
        <end position="689"/>
    </location>
</feature>
<evidence type="ECO:0000256" key="2">
    <source>
        <dbReference type="ARBA" id="ARBA00022692"/>
    </source>
</evidence>
<feature type="transmembrane region" description="Helical" evidence="6">
    <location>
        <begin position="74"/>
        <end position="93"/>
    </location>
</feature>
<dbReference type="InterPro" id="IPR036412">
    <property type="entry name" value="HAD-like_sf"/>
</dbReference>
<dbReference type="SUPFAM" id="SSF81653">
    <property type="entry name" value="Calcium ATPase, transduction domain A"/>
    <property type="match status" value="1"/>
</dbReference>